<reference evidence="3" key="1">
    <citation type="submission" date="2018-06" db="EMBL/GenBank/DDBJ databases">
        <authorList>
            <person name="Zhirakovskaya E."/>
        </authorList>
    </citation>
    <scope>NUCLEOTIDE SEQUENCE</scope>
</reference>
<proteinExistence type="inferred from homology"/>
<dbReference type="CDD" id="cd00555">
    <property type="entry name" value="Maf"/>
    <property type="match status" value="1"/>
</dbReference>
<dbReference type="AlphaFoldDB" id="A0A3B0XF17"/>
<dbReference type="EMBL" id="UOFE01000041">
    <property type="protein sequence ID" value="VAW54574.1"/>
    <property type="molecule type" value="Genomic_DNA"/>
</dbReference>
<evidence type="ECO:0000256" key="1">
    <source>
        <dbReference type="ARBA" id="ARBA00001968"/>
    </source>
</evidence>
<dbReference type="PIRSF" id="PIRSF006305">
    <property type="entry name" value="Maf"/>
    <property type="match status" value="1"/>
</dbReference>
<dbReference type="Pfam" id="PF02545">
    <property type="entry name" value="Maf"/>
    <property type="match status" value="1"/>
</dbReference>
<gene>
    <name evidence="3" type="ORF">MNBD_GAMMA05-2324</name>
</gene>
<dbReference type="GO" id="GO:0047429">
    <property type="term" value="F:nucleoside triphosphate diphosphatase activity"/>
    <property type="evidence" value="ECO:0007669"/>
    <property type="project" value="InterPro"/>
</dbReference>
<accession>A0A3B0XF17</accession>
<sequence length="202" mass="21931">MNDNLITAHIILASASPRRRELLAQIGIRAFVQAVDIDESHKPGESVMAYVQRLAMEKARCGFETIKNDNNLPVLGSDTVVEIDGCILGKPESRLQAKQMLQQLSAKKHTVHTSVAIVTSEISVSGTSSSEVFFDTIEDSDIERYIATGESDDKAGSYAIQGIAAQFIRNINGSFSGVMGLPLYETTQLLKQCDVMPLDPGT</sequence>
<dbReference type="InterPro" id="IPR029001">
    <property type="entry name" value="ITPase-like_fam"/>
</dbReference>
<dbReference type="Gene3D" id="3.90.950.10">
    <property type="match status" value="1"/>
</dbReference>
<evidence type="ECO:0000313" key="3">
    <source>
        <dbReference type="EMBL" id="VAW54574.1"/>
    </source>
</evidence>
<organism evidence="3">
    <name type="scientific">hydrothermal vent metagenome</name>
    <dbReference type="NCBI Taxonomy" id="652676"/>
    <lineage>
        <taxon>unclassified sequences</taxon>
        <taxon>metagenomes</taxon>
        <taxon>ecological metagenomes</taxon>
    </lineage>
</organism>
<dbReference type="PANTHER" id="PTHR43213:SF5">
    <property type="entry name" value="BIFUNCTIONAL DTTP_UTP PYROPHOSPHATASE_METHYLTRANSFERASE PROTEIN-RELATED"/>
    <property type="match status" value="1"/>
</dbReference>
<keyword evidence="2" id="KW-0378">Hydrolase</keyword>
<comment type="cofactor">
    <cofactor evidence="1">
        <name>a divalent metal cation</name>
        <dbReference type="ChEBI" id="CHEBI:60240"/>
    </cofactor>
</comment>
<dbReference type="InterPro" id="IPR003697">
    <property type="entry name" value="Maf-like"/>
</dbReference>
<evidence type="ECO:0000256" key="2">
    <source>
        <dbReference type="ARBA" id="ARBA00022801"/>
    </source>
</evidence>
<protein>
    <submittedName>
        <fullName evidence="3">Septum formation protein Maf</fullName>
    </submittedName>
</protein>
<name>A0A3B0XF17_9ZZZZ</name>
<dbReference type="HAMAP" id="MF_00528">
    <property type="entry name" value="Maf"/>
    <property type="match status" value="1"/>
</dbReference>
<dbReference type="SUPFAM" id="SSF52972">
    <property type="entry name" value="ITPase-like"/>
    <property type="match status" value="1"/>
</dbReference>
<dbReference type="NCBIfam" id="TIGR00172">
    <property type="entry name" value="maf"/>
    <property type="match status" value="1"/>
</dbReference>
<dbReference type="PANTHER" id="PTHR43213">
    <property type="entry name" value="BIFUNCTIONAL DTTP/UTP PYROPHOSPHATASE/METHYLTRANSFERASE PROTEIN-RELATED"/>
    <property type="match status" value="1"/>
</dbReference>